<reference evidence="6" key="1">
    <citation type="submission" date="2022-03" db="EMBL/GenBank/DDBJ databases">
        <authorList>
            <person name="Legras J.-L."/>
            <person name="Devillers H."/>
            <person name="Grondin C."/>
        </authorList>
    </citation>
    <scope>NUCLEOTIDE SEQUENCE</scope>
    <source>
        <strain evidence="6">CLIB 1423</strain>
    </source>
</reference>
<dbReference type="PANTHER" id="PTHR23294">
    <property type="entry name" value="ET TRANSLATION PRODUCT-RELATED"/>
    <property type="match status" value="1"/>
</dbReference>
<feature type="transmembrane region" description="Helical" evidence="5">
    <location>
        <begin position="298"/>
        <end position="316"/>
    </location>
</feature>
<feature type="transmembrane region" description="Helical" evidence="5">
    <location>
        <begin position="404"/>
        <end position="423"/>
    </location>
</feature>
<dbReference type="InterPro" id="IPR036259">
    <property type="entry name" value="MFS_trans_sf"/>
</dbReference>
<keyword evidence="7" id="KW-1185">Reference proteome</keyword>
<dbReference type="OrthoDB" id="196103at2759"/>
<gene>
    <name evidence="6" type="ORF">CLIB1423_23S00892</name>
</gene>
<keyword evidence="2 5" id="KW-0812">Transmembrane</keyword>
<protein>
    <submittedName>
        <fullName evidence="6">Notoamide biosynthesis cluster protein O</fullName>
    </submittedName>
</protein>
<evidence type="ECO:0000256" key="2">
    <source>
        <dbReference type="ARBA" id="ARBA00022692"/>
    </source>
</evidence>
<dbReference type="InterPro" id="IPR011701">
    <property type="entry name" value="MFS"/>
</dbReference>
<comment type="caution">
    <text evidence="6">The sequence shown here is derived from an EMBL/GenBank/DDBJ whole genome shotgun (WGS) entry which is preliminary data.</text>
</comment>
<dbReference type="InterPro" id="IPR051617">
    <property type="entry name" value="UNC-93-like_regulator"/>
</dbReference>
<evidence type="ECO:0000313" key="6">
    <source>
        <dbReference type="EMBL" id="CAH2355238.1"/>
    </source>
</evidence>
<feature type="transmembrane region" description="Helical" evidence="5">
    <location>
        <begin position="52"/>
        <end position="71"/>
    </location>
</feature>
<evidence type="ECO:0000256" key="1">
    <source>
        <dbReference type="ARBA" id="ARBA00004141"/>
    </source>
</evidence>
<comment type="subcellular location">
    <subcellularLocation>
        <location evidence="1">Membrane</location>
        <topology evidence="1">Multi-pass membrane protein</topology>
    </subcellularLocation>
</comment>
<dbReference type="PANTHER" id="PTHR23294:SF57">
    <property type="entry name" value="CINA C-TERMINAL DOMAIN-CONTAINING PROTEIN"/>
    <property type="match status" value="1"/>
</dbReference>
<evidence type="ECO:0000256" key="4">
    <source>
        <dbReference type="ARBA" id="ARBA00023136"/>
    </source>
</evidence>
<evidence type="ECO:0000256" key="3">
    <source>
        <dbReference type="ARBA" id="ARBA00022989"/>
    </source>
</evidence>
<dbReference type="SUPFAM" id="SSF103473">
    <property type="entry name" value="MFS general substrate transporter"/>
    <property type="match status" value="1"/>
</dbReference>
<dbReference type="AlphaFoldDB" id="A0A9P0QVS2"/>
<dbReference type="GO" id="GO:0022857">
    <property type="term" value="F:transmembrane transporter activity"/>
    <property type="evidence" value="ECO:0007669"/>
    <property type="project" value="InterPro"/>
</dbReference>
<evidence type="ECO:0000313" key="7">
    <source>
        <dbReference type="Proteomes" id="UP000837801"/>
    </source>
</evidence>
<feature type="transmembrane region" description="Helical" evidence="5">
    <location>
        <begin position="138"/>
        <end position="162"/>
    </location>
</feature>
<accession>A0A9P0QVS2</accession>
<dbReference type="GO" id="GO:0016020">
    <property type="term" value="C:membrane"/>
    <property type="evidence" value="ECO:0007669"/>
    <property type="project" value="UniProtKB-SubCell"/>
</dbReference>
<keyword evidence="4 5" id="KW-0472">Membrane</keyword>
<sequence length="459" mass="50264">MSSPSRLTRIYRATYFQAVLIGFLSFTQPGIWSAIAGLGAGGLQSVTTSNSASAILFAIMFFFSPVFGILINKWGIKPIINIGTVGYVFWSAGLYKNSKDGSQALITAGATLCGISAAAFWTGEATVAILYPEQNQRGLFIGTWQVLNKIGGLIAGAISLALNINDDESGGVSLNTYVVLLSIQCLGFPASFLLSPPEKVIRSDGTKLISNVRHKTLKEEARTFLKVLKRKEVLGLAPLFISVVWFNSWQSNYITNHFSVRARSLNSLLSALIGGATDIVAGQFLDTKYIRRSLKVKGSWVLAVALMTGFFIYSLVLQHEFDVNPEEGIDWKGNARFARAFIPFQIFKISGEFIFNWTYWVIGAYQFSSEEIPHVSGIIRSLESLGQCLAFVITVVNTNDMTSLIASVVIFFLSVIPASYIVSQVTDEEITGREEYANEESDLEAPAENIDVVITAKED</sequence>
<dbReference type="Proteomes" id="UP000837801">
    <property type="component" value="Unassembled WGS sequence"/>
</dbReference>
<feature type="transmembrane region" description="Helical" evidence="5">
    <location>
        <begin position="107"/>
        <end position="131"/>
    </location>
</feature>
<proteinExistence type="predicted"/>
<keyword evidence="3 5" id="KW-1133">Transmembrane helix</keyword>
<name>A0A9P0QVS2_9ASCO</name>
<dbReference type="Pfam" id="PF07690">
    <property type="entry name" value="MFS_1"/>
    <property type="match status" value="1"/>
</dbReference>
<dbReference type="Gene3D" id="1.20.1250.20">
    <property type="entry name" value="MFS general substrate transporter like domains"/>
    <property type="match status" value="1"/>
</dbReference>
<evidence type="ECO:0000256" key="5">
    <source>
        <dbReference type="SAM" id="Phobius"/>
    </source>
</evidence>
<organism evidence="6 7">
    <name type="scientific">[Candida] railenensis</name>
    <dbReference type="NCBI Taxonomy" id="45579"/>
    <lineage>
        <taxon>Eukaryota</taxon>
        <taxon>Fungi</taxon>
        <taxon>Dikarya</taxon>
        <taxon>Ascomycota</taxon>
        <taxon>Saccharomycotina</taxon>
        <taxon>Pichiomycetes</taxon>
        <taxon>Debaryomycetaceae</taxon>
        <taxon>Kurtzmaniella</taxon>
    </lineage>
</organism>
<feature type="transmembrane region" description="Helical" evidence="5">
    <location>
        <begin position="12"/>
        <end position="32"/>
    </location>
</feature>
<feature type="transmembrane region" description="Helical" evidence="5">
    <location>
        <begin position="174"/>
        <end position="194"/>
    </location>
</feature>
<dbReference type="EMBL" id="CAKXYY010000023">
    <property type="protein sequence ID" value="CAH2355238.1"/>
    <property type="molecule type" value="Genomic_DNA"/>
</dbReference>
<feature type="transmembrane region" description="Helical" evidence="5">
    <location>
        <begin position="78"/>
        <end position="95"/>
    </location>
</feature>